<evidence type="ECO:0000313" key="1">
    <source>
        <dbReference type="EMBL" id="KXG44760.1"/>
    </source>
</evidence>
<name>A0A135L711_9BACI</name>
<sequence>MRIGVFHLNKTYFLPKDVDIIAQLADLKEIDYKNMLVLTALIELLIEKGLISRQEVLHKTHQLETDLILEDLL</sequence>
<keyword evidence="2" id="KW-1185">Reference proteome</keyword>
<reference evidence="1 2" key="1">
    <citation type="submission" date="2016-02" db="EMBL/GenBank/DDBJ databases">
        <title>Draft Genome for Tepidibacillus decaturensis nov. sp. Strain Z9, an Anaerobic, Moderately Thermophilic and Heterotrophic Bacterium from Deep Subsurface of the Illinois Basin, USA.</title>
        <authorList>
            <person name="Dong Y."/>
            <person name="Chang J.Y."/>
            <person name="Sanford R."/>
            <person name="Fouke B.W."/>
        </authorList>
    </citation>
    <scope>NUCLEOTIDE SEQUENCE [LARGE SCALE GENOMIC DNA]</scope>
    <source>
        <strain evidence="1 2">Z9</strain>
    </source>
</reference>
<gene>
    <name evidence="1" type="ORF">U473_12530</name>
</gene>
<protein>
    <submittedName>
        <fullName evidence="1">Uncharacterized protein</fullName>
    </submittedName>
</protein>
<dbReference type="EMBL" id="LSKU01000001">
    <property type="protein sequence ID" value="KXG44760.1"/>
    <property type="molecule type" value="Genomic_DNA"/>
</dbReference>
<comment type="caution">
    <text evidence="1">The sequence shown here is derived from an EMBL/GenBank/DDBJ whole genome shotgun (WGS) entry which is preliminary data.</text>
</comment>
<proteinExistence type="predicted"/>
<dbReference type="OrthoDB" id="2991654at2"/>
<dbReference type="Proteomes" id="UP000070352">
    <property type="component" value="Unassembled WGS sequence"/>
</dbReference>
<dbReference type="AlphaFoldDB" id="A0A135L711"/>
<organism evidence="1 2">
    <name type="scientific">Tepidibacillus decaturensis</name>
    <dbReference type="NCBI Taxonomy" id="1413211"/>
    <lineage>
        <taxon>Bacteria</taxon>
        <taxon>Bacillati</taxon>
        <taxon>Bacillota</taxon>
        <taxon>Bacilli</taxon>
        <taxon>Bacillales</taxon>
        <taxon>Bacillaceae</taxon>
        <taxon>Tepidibacillus</taxon>
    </lineage>
</organism>
<accession>A0A135L711</accession>
<evidence type="ECO:0000313" key="2">
    <source>
        <dbReference type="Proteomes" id="UP000070352"/>
    </source>
</evidence>